<keyword evidence="2" id="KW-1185">Reference proteome</keyword>
<protein>
    <submittedName>
        <fullName evidence="1">Uncharacterized protein</fullName>
    </submittedName>
</protein>
<dbReference type="EMBL" id="CP092014">
    <property type="protein sequence ID" value="WFN95529.1"/>
    <property type="molecule type" value="Genomic_DNA"/>
</dbReference>
<sequence>MIEKCHFCGATFTVECFGDGGICGACQEPIICPHCHKTVRNERTTGTFSTTLVKAPEYQDSALSRYLGITDDEWEDMGAELYENTGSSGDMVYSYWFVVPEGTSDDILEKTGWKIGQVINDIPVDVVDFDDA</sequence>
<dbReference type="RefSeq" id="WP_049640212.1">
    <property type="nucleotide sequence ID" value="NZ_CP113159.1"/>
</dbReference>
<evidence type="ECO:0000313" key="2">
    <source>
        <dbReference type="Proteomes" id="UP001222680"/>
    </source>
</evidence>
<reference evidence="1 2" key="1">
    <citation type="submission" date="2022-02" db="EMBL/GenBank/DDBJ databases">
        <title>Phenotypic, genotypic and serological characterization of Edwardsiella ictaluri from catfish and ornamental fish species.</title>
        <authorList>
            <person name="Rose D."/>
            <person name="Tekedar H.C."/>
            <person name="Waldbieser G.C."/>
            <person name="Aarattuthodi S."/>
            <person name="Griffin M.J."/>
        </authorList>
    </citation>
    <scope>NUCLEOTIDE SEQUENCE [LARGE SCALE GENOMIC DNA]</scope>
    <source>
        <strain evidence="1 2">13 TAL-140 K3</strain>
    </source>
</reference>
<dbReference type="Proteomes" id="UP001222680">
    <property type="component" value="Chromosome"/>
</dbReference>
<organism evidence="1 2">
    <name type="scientific">Edwardsiella ictaluri</name>
    <dbReference type="NCBI Taxonomy" id="67780"/>
    <lineage>
        <taxon>Bacteria</taxon>
        <taxon>Pseudomonadati</taxon>
        <taxon>Pseudomonadota</taxon>
        <taxon>Gammaproteobacteria</taxon>
        <taxon>Enterobacterales</taxon>
        <taxon>Hafniaceae</taxon>
        <taxon>Edwardsiella</taxon>
    </lineage>
</organism>
<gene>
    <name evidence="1" type="ORF">MAY91_11260</name>
</gene>
<evidence type="ECO:0000313" key="1">
    <source>
        <dbReference type="EMBL" id="WFN95529.1"/>
    </source>
</evidence>
<name>A0ABY8GDE6_EDWIC</name>
<accession>A0ABY8GDE6</accession>
<proteinExistence type="predicted"/>